<evidence type="ECO:0000256" key="2">
    <source>
        <dbReference type="ARBA" id="ARBA00022670"/>
    </source>
</evidence>
<evidence type="ECO:0000256" key="1">
    <source>
        <dbReference type="ARBA" id="ARBA00005234"/>
    </source>
</evidence>
<dbReference type="SUPFAM" id="SSF54001">
    <property type="entry name" value="Cysteine proteinases"/>
    <property type="match status" value="1"/>
</dbReference>
<dbReference type="Pfam" id="PF02902">
    <property type="entry name" value="Peptidase_C48"/>
    <property type="match status" value="1"/>
</dbReference>
<keyword evidence="3" id="KW-0378">Hydrolase</keyword>
<evidence type="ECO:0000313" key="7">
    <source>
        <dbReference type="EMBL" id="CAD9685125.1"/>
    </source>
</evidence>
<keyword evidence="2" id="KW-0645">Protease</keyword>
<feature type="region of interest" description="Disordered" evidence="5">
    <location>
        <begin position="297"/>
        <end position="333"/>
    </location>
</feature>
<keyword evidence="4" id="KW-0788">Thiol protease</keyword>
<evidence type="ECO:0000259" key="6">
    <source>
        <dbReference type="PROSITE" id="PS50600"/>
    </source>
</evidence>
<sequence>MGLSDLVSWVTEVFGYSKKRKREDGEDQSRQVAREFLNPSLSSHVVRYQQASNIDGSKSEFYAKMNKRFGASFDGATGRTENNPIDLLNDGEGGLTIDKSQRHKKKKKRKKNKHKRVKRDSAANLNTPPVHSIDLVTNEERFVLNLAGGVRMVEAQRCTEKRRKGRPSLIRDSYRAELAKTLAMGEADCKRRELEKKKRFQIRKRTTNVPRAFRQMSAGDYETQVRKQFERDKARAIELSILDFRRQIELHNQKVEMEDLKRRKRLEEELDKLSQRETSPPKPLDIIEIDDDEVNTSGFQSGIRDGSDAEMLSRSSLEKDEEENSTFVGPEGETLGDEELREIEQVWADEGNHAVPMKTCFNAPIYQHQLHCLRDGEWLNDEVINFFLSILLSKTQLEFKNATPEKTIPKVWIWNTHFYVKLSGEIPNKNTHEYSYGNVRKWTKRKKIDVLTLDRMIVPIHAGVHWSLAVVNFKDKRFEYFDSLNLDNEQCLGFLRKWLIDEVKDKKQLDWSLDDWEDVYHHDIPQQTNSYDCGVFLCSFAATAGVGNPINFSMKNIPYLRRKMLLDILRFKSES</sequence>
<dbReference type="GO" id="GO:0005634">
    <property type="term" value="C:nucleus"/>
    <property type="evidence" value="ECO:0007669"/>
    <property type="project" value="TreeGrafter"/>
</dbReference>
<dbReference type="AlphaFoldDB" id="A0A7S2RZG9"/>
<accession>A0A7S2RZG9</accession>
<dbReference type="PANTHER" id="PTHR12606:SF1">
    <property type="entry name" value="UBIQUITIN-LIKE-SPECIFIC PROTEASE 1A"/>
    <property type="match status" value="1"/>
</dbReference>
<evidence type="ECO:0000313" key="9">
    <source>
        <dbReference type="EMBL" id="CAD9685130.1"/>
    </source>
</evidence>
<name>A0A7S2RZG9_9STRA</name>
<dbReference type="PANTHER" id="PTHR12606">
    <property type="entry name" value="SENTRIN/SUMO-SPECIFIC PROTEASE"/>
    <property type="match status" value="1"/>
</dbReference>
<evidence type="ECO:0000256" key="3">
    <source>
        <dbReference type="ARBA" id="ARBA00022801"/>
    </source>
</evidence>
<feature type="region of interest" description="Disordered" evidence="5">
    <location>
        <begin position="72"/>
        <end position="128"/>
    </location>
</feature>
<dbReference type="InterPro" id="IPR038765">
    <property type="entry name" value="Papain-like_cys_pep_sf"/>
</dbReference>
<protein>
    <recommendedName>
        <fullName evidence="6">Ubiquitin-like protease family profile domain-containing protein</fullName>
    </recommendedName>
</protein>
<evidence type="ECO:0000256" key="4">
    <source>
        <dbReference type="ARBA" id="ARBA00022807"/>
    </source>
</evidence>
<gene>
    <name evidence="7" type="ORF">QSP1433_LOCUS8685</name>
    <name evidence="8" type="ORF">QSP1433_LOCUS8686</name>
    <name evidence="9" type="ORF">QSP1433_LOCUS8687</name>
</gene>
<reference evidence="9" key="1">
    <citation type="submission" date="2021-01" db="EMBL/GenBank/DDBJ databases">
        <authorList>
            <person name="Corre E."/>
            <person name="Pelletier E."/>
            <person name="Niang G."/>
            <person name="Scheremetjew M."/>
            <person name="Finn R."/>
            <person name="Kale V."/>
            <person name="Holt S."/>
            <person name="Cochrane G."/>
            <person name="Meng A."/>
            <person name="Brown T."/>
            <person name="Cohen L."/>
        </authorList>
    </citation>
    <scope>NUCLEOTIDE SEQUENCE</scope>
    <source>
        <strain evidence="9">NY070348D</strain>
    </source>
</reference>
<comment type="similarity">
    <text evidence="1">Belongs to the peptidase C48 family.</text>
</comment>
<feature type="compositionally biased region" description="Basic residues" evidence="5">
    <location>
        <begin position="101"/>
        <end position="118"/>
    </location>
</feature>
<dbReference type="Gene3D" id="3.40.395.10">
    <property type="entry name" value="Adenoviral Proteinase, Chain A"/>
    <property type="match status" value="1"/>
</dbReference>
<dbReference type="GO" id="GO:0006508">
    <property type="term" value="P:proteolysis"/>
    <property type="evidence" value="ECO:0007669"/>
    <property type="project" value="UniProtKB-KW"/>
</dbReference>
<dbReference type="InterPro" id="IPR003653">
    <property type="entry name" value="Peptidase_C48_C"/>
</dbReference>
<organism evidence="9">
    <name type="scientific">Mucochytrium quahogii</name>
    <dbReference type="NCBI Taxonomy" id="96639"/>
    <lineage>
        <taxon>Eukaryota</taxon>
        <taxon>Sar</taxon>
        <taxon>Stramenopiles</taxon>
        <taxon>Bigyra</taxon>
        <taxon>Labyrinthulomycetes</taxon>
        <taxon>Thraustochytrida</taxon>
        <taxon>Thraustochytriidae</taxon>
        <taxon>Mucochytrium</taxon>
    </lineage>
</organism>
<evidence type="ECO:0000256" key="5">
    <source>
        <dbReference type="SAM" id="MobiDB-lite"/>
    </source>
</evidence>
<dbReference type="EMBL" id="HBHK01013817">
    <property type="protein sequence ID" value="CAD9685125.1"/>
    <property type="molecule type" value="Transcribed_RNA"/>
</dbReference>
<feature type="domain" description="Ubiquitin-like protease family profile" evidence="6">
    <location>
        <begin position="363"/>
        <end position="544"/>
    </location>
</feature>
<dbReference type="PROSITE" id="PS50600">
    <property type="entry name" value="ULP_PROTEASE"/>
    <property type="match status" value="1"/>
</dbReference>
<proteinExistence type="inferred from homology"/>
<dbReference type="EMBL" id="HBHK01013818">
    <property type="protein sequence ID" value="CAD9685127.1"/>
    <property type="molecule type" value="Transcribed_RNA"/>
</dbReference>
<dbReference type="GO" id="GO:0016926">
    <property type="term" value="P:protein desumoylation"/>
    <property type="evidence" value="ECO:0007669"/>
    <property type="project" value="TreeGrafter"/>
</dbReference>
<dbReference type="GO" id="GO:0016929">
    <property type="term" value="F:deSUMOylase activity"/>
    <property type="evidence" value="ECO:0007669"/>
    <property type="project" value="TreeGrafter"/>
</dbReference>
<dbReference type="EMBL" id="HBHK01013819">
    <property type="protein sequence ID" value="CAD9685130.1"/>
    <property type="molecule type" value="Transcribed_RNA"/>
</dbReference>
<evidence type="ECO:0000313" key="8">
    <source>
        <dbReference type="EMBL" id="CAD9685127.1"/>
    </source>
</evidence>